<gene>
    <name evidence="1" type="ORF">GZH47_20795</name>
</gene>
<dbReference type="GO" id="GO:0005506">
    <property type="term" value="F:iron ion binding"/>
    <property type="evidence" value="ECO:0007669"/>
    <property type="project" value="UniProtKB-ARBA"/>
</dbReference>
<dbReference type="RefSeq" id="WP_162642844.1">
    <property type="nucleotide sequence ID" value="NZ_CP048286.1"/>
</dbReference>
<reference evidence="1 2" key="1">
    <citation type="submission" date="2020-02" db="EMBL/GenBank/DDBJ databases">
        <title>Paenibacillus sp. nov., isolated from rhizosphere soil of tomato.</title>
        <authorList>
            <person name="Weon H.-Y."/>
            <person name="Lee S.A."/>
        </authorList>
    </citation>
    <scope>NUCLEOTIDE SEQUENCE [LARGE SCALE GENOMIC DNA]</scope>
    <source>
        <strain evidence="1 2">14171R-81</strain>
    </source>
</reference>
<keyword evidence="1" id="KW-0560">Oxidoreductase</keyword>
<keyword evidence="1" id="KW-0223">Dioxygenase</keyword>
<dbReference type="Pfam" id="PF05721">
    <property type="entry name" value="PhyH"/>
    <property type="match status" value="1"/>
</dbReference>
<dbReference type="KEGG" id="prz:GZH47_20795"/>
<dbReference type="PANTHER" id="PTHR20883:SF48">
    <property type="entry name" value="ECTOINE DIOXYGENASE"/>
    <property type="match status" value="1"/>
</dbReference>
<name>A0A6C0P8X7_9BACL</name>
<organism evidence="1 2">
    <name type="scientific">Paenibacillus rhizovicinus</name>
    <dbReference type="NCBI Taxonomy" id="2704463"/>
    <lineage>
        <taxon>Bacteria</taxon>
        <taxon>Bacillati</taxon>
        <taxon>Bacillota</taxon>
        <taxon>Bacilli</taxon>
        <taxon>Bacillales</taxon>
        <taxon>Paenibacillaceae</taxon>
        <taxon>Paenibacillus</taxon>
    </lineage>
</organism>
<keyword evidence="2" id="KW-1185">Reference proteome</keyword>
<dbReference type="AlphaFoldDB" id="A0A6C0P8X7"/>
<protein>
    <submittedName>
        <fullName evidence="1">Phytanoyl-CoA dioxygenase family protein</fullName>
    </submittedName>
</protein>
<dbReference type="GO" id="GO:0016706">
    <property type="term" value="F:2-oxoglutarate-dependent dioxygenase activity"/>
    <property type="evidence" value="ECO:0007669"/>
    <property type="project" value="UniProtKB-ARBA"/>
</dbReference>
<sequence length="259" mass="29005">MNIQEMLVSLGVHEQTLSETEKQTLSERGFIVFERLIGEEQLEALRERYEALMAKSAGTIAHQREAGTRRLFDLENQGPEFDAMYVMPKVLAAVWHLLGRDFRFVTLNGRDAVPGEGLQALHSDWPSGPDGRLNAVTCLVMLDDFTPTNGATRVVPGTHRSGVNPAYDWPKGKAQEAHPDEVLVLAPAGSVAVMSSHLWHGGTQNRTDGTRRALHPFYMGREQKQSGAHLDTRDYIRVKTYKRLSPAARYLLNVEWDSI</sequence>
<dbReference type="PANTHER" id="PTHR20883">
    <property type="entry name" value="PHYTANOYL-COA DIOXYGENASE DOMAIN CONTAINING 1"/>
    <property type="match status" value="1"/>
</dbReference>
<accession>A0A6C0P8X7</accession>
<evidence type="ECO:0000313" key="1">
    <source>
        <dbReference type="EMBL" id="QHW32992.1"/>
    </source>
</evidence>
<proteinExistence type="predicted"/>
<dbReference type="SUPFAM" id="SSF51197">
    <property type="entry name" value="Clavaminate synthase-like"/>
    <property type="match status" value="1"/>
</dbReference>
<dbReference type="Proteomes" id="UP000479114">
    <property type="component" value="Chromosome"/>
</dbReference>
<dbReference type="InterPro" id="IPR008775">
    <property type="entry name" value="Phytyl_CoA_dOase-like"/>
</dbReference>
<evidence type="ECO:0000313" key="2">
    <source>
        <dbReference type="Proteomes" id="UP000479114"/>
    </source>
</evidence>
<dbReference type="EMBL" id="CP048286">
    <property type="protein sequence ID" value="QHW32992.1"/>
    <property type="molecule type" value="Genomic_DNA"/>
</dbReference>
<dbReference type="Gene3D" id="2.60.120.620">
    <property type="entry name" value="q2cbj1_9rhob like domain"/>
    <property type="match status" value="1"/>
</dbReference>